<comment type="similarity">
    <text evidence="6">Belongs to the vsr family.</text>
</comment>
<dbReference type="GO" id="GO:0004519">
    <property type="term" value="F:endonuclease activity"/>
    <property type="evidence" value="ECO:0007669"/>
    <property type="project" value="UniProtKB-KW"/>
</dbReference>
<dbReference type="Proteomes" id="UP000272428">
    <property type="component" value="Unassembled WGS sequence"/>
</dbReference>
<dbReference type="EC" id="3.1.-.-" evidence="6"/>
<dbReference type="Pfam" id="PF04480">
    <property type="entry name" value="DUF559"/>
    <property type="match status" value="1"/>
</dbReference>
<evidence type="ECO:0000256" key="4">
    <source>
        <dbReference type="ARBA" id="ARBA00022801"/>
    </source>
</evidence>
<feature type="domain" description="DUF559" evidence="7">
    <location>
        <begin position="93"/>
        <end position="134"/>
    </location>
</feature>
<dbReference type="EMBL" id="RBXB01000002">
    <property type="protein sequence ID" value="RKS97726.1"/>
    <property type="molecule type" value="Genomic_DNA"/>
</dbReference>
<dbReference type="GO" id="GO:0016787">
    <property type="term" value="F:hydrolase activity"/>
    <property type="evidence" value="ECO:0007669"/>
    <property type="project" value="UniProtKB-KW"/>
</dbReference>
<protein>
    <recommendedName>
        <fullName evidence="6">Very short patch repair endonuclease</fullName>
        <ecNumber evidence="6">3.1.-.-</ecNumber>
    </recommendedName>
</protein>
<evidence type="ECO:0000259" key="7">
    <source>
        <dbReference type="Pfam" id="PF04480"/>
    </source>
</evidence>
<evidence type="ECO:0000256" key="6">
    <source>
        <dbReference type="PIRNR" id="PIRNR018267"/>
    </source>
</evidence>
<dbReference type="NCBIfam" id="TIGR00632">
    <property type="entry name" value="vsr"/>
    <property type="match status" value="1"/>
</dbReference>
<evidence type="ECO:0000256" key="5">
    <source>
        <dbReference type="ARBA" id="ARBA00023204"/>
    </source>
</evidence>
<dbReference type="InterPro" id="IPR011335">
    <property type="entry name" value="Restrct_endonuc-II-like"/>
</dbReference>
<dbReference type="CDD" id="cd00221">
    <property type="entry name" value="Vsr"/>
    <property type="match status" value="1"/>
</dbReference>
<proteinExistence type="inferred from homology"/>
<organism evidence="8 9">
    <name type="scientific">Chryseobacterium defluvii</name>
    <dbReference type="NCBI Taxonomy" id="160396"/>
    <lineage>
        <taxon>Bacteria</taxon>
        <taxon>Pseudomonadati</taxon>
        <taxon>Bacteroidota</taxon>
        <taxon>Flavobacteriia</taxon>
        <taxon>Flavobacteriales</taxon>
        <taxon>Weeksellaceae</taxon>
        <taxon>Chryseobacterium group</taxon>
        <taxon>Chryseobacterium</taxon>
    </lineage>
</organism>
<dbReference type="SUPFAM" id="SSF52980">
    <property type="entry name" value="Restriction endonuclease-like"/>
    <property type="match status" value="1"/>
</dbReference>
<keyword evidence="1 6" id="KW-0540">Nuclease</keyword>
<dbReference type="Pfam" id="PF03852">
    <property type="entry name" value="Vsr"/>
    <property type="match status" value="1"/>
</dbReference>
<evidence type="ECO:0000313" key="9">
    <source>
        <dbReference type="Proteomes" id="UP000272428"/>
    </source>
</evidence>
<keyword evidence="5 6" id="KW-0234">DNA repair</keyword>
<keyword evidence="3 6" id="KW-0227">DNA damage</keyword>
<dbReference type="GO" id="GO:0006298">
    <property type="term" value="P:mismatch repair"/>
    <property type="evidence" value="ECO:0007669"/>
    <property type="project" value="UniProtKB-UniRule"/>
</dbReference>
<comment type="caution">
    <text evidence="8">The sequence shown here is derived from an EMBL/GenBank/DDBJ whole genome shotgun (WGS) entry which is preliminary data.</text>
</comment>
<sequence length="136" mass="16449">MDVLTTEQRRKNMQAIKSKGTKDEVLLAKTLWKLGYRYRKNNKTVFGKPDLTFKKNKLAIFVDSEYFHGKDWETEKFRIQTNRDFWWKKIEQNIKRDKIVNEELTKSGWKVLRFWSKDIRKNLASCIMKIEENLKG</sequence>
<evidence type="ECO:0000256" key="1">
    <source>
        <dbReference type="ARBA" id="ARBA00022722"/>
    </source>
</evidence>
<reference evidence="8 9" key="1">
    <citation type="submission" date="2018-10" db="EMBL/GenBank/DDBJ databases">
        <title>Genomic Encyclopedia of Archaeal and Bacterial Type Strains, Phase II (KMG-II): from individual species to whole genera.</title>
        <authorList>
            <person name="Goeker M."/>
        </authorList>
    </citation>
    <scope>NUCLEOTIDE SEQUENCE [LARGE SCALE GENOMIC DNA]</scope>
    <source>
        <strain evidence="8 9">DSM 14219</strain>
    </source>
</reference>
<evidence type="ECO:0000256" key="2">
    <source>
        <dbReference type="ARBA" id="ARBA00022759"/>
    </source>
</evidence>
<accession>A0A495SCZ9</accession>
<dbReference type="PIRSF" id="PIRSF018267">
    <property type="entry name" value="VSR_endonuc"/>
    <property type="match status" value="1"/>
</dbReference>
<dbReference type="AlphaFoldDB" id="A0A495SCZ9"/>
<keyword evidence="4 6" id="KW-0378">Hydrolase</keyword>
<evidence type="ECO:0000313" key="8">
    <source>
        <dbReference type="EMBL" id="RKS97726.1"/>
    </source>
</evidence>
<dbReference type="Gene3D" id="3.40.960.10">
    <property type="entry name" value="VSR Endonuclease"/>
    <property type="match status" value="1"/>
</dbReference>
<evidence type="ECO:0000256" key="3">
    <source>
        <dbReference type="ARBA" id="ARBA00022763"/>
    </source>
</evidence>
<gene>
    <name evidence="8" type="ORF">BCF58_1859</name>
</gene>
<dbReference type="RefSeq" id="WP_121461494.1">
    <property type="nucleotide sequence ID" value="NZ_RBXB01000002.1"/>
</dbReference>
<name>A0A495SCZ9_9FLAO</name>
<dbReference type="OrthoDB" id="9801520at2"/>
<keyword evidence="9" id="KW-1185">Reference proteome</keyword>
<keyword evidence="2 6" id="KW-0255">Endonuclease</keyword>
<comment type="function">
    <text evidence="6">May nick specific sequences that contain T:G mispairs resulting from m5C-deamination.</text>
</comment>
<dbReference type="InterPro" id="IPR004603">
    <property type="entry name" value="DNA_mismatch_endonuc_vsr"/>
</dbReference>
<dbReference type="InterPro" id="IPR007569">
    <property type="entry name" value="DUF559"/>
</dbReference>